<dbReference type="PANTHER" id="PTHR44329:SF288">
    <property type="entry name" value="MITOGEN-ACTIVATED PROTEIN KINASE KINASE KINASE 20"/>
    <property type="match status" value="1"/>
</dbReference>
<evidence type="ECO:0000256" key="1">
    <source>
        <dbReference type="ARBA" id="ARBA00022527"/>
    </source>
</evidence>
<dbReference type="Gene3D" id="1.10.510.10">
    <property type="entry name" value="Transferase(Phosphotransferase) domain 1"/>
    <property type="match status" value="1"/>
</dbReference>
<comment type="similarity">
    <text evidence="7">Belongs to the protein kinase superfamily.</text>
</comment>
<dbReference type="AlphaFoldDB" id="A0A5B7FPD0"/>
<evidence type="ECO:0000256" key="2">
    <source>
        <dbReference type="ARBA" id="ARBA00022679"/>
    </source>
</evidence>
<dbReference type="SUPFAM" id="SSF56112">
    <property type="entry name" value="Protein kinase-like (PK-like)"/>
    <property type="match status" value="1"/>
</dbReference>
<protein>
    <submittedName>
        <fullName evidence="10">Putative L-type lectin-domain containing receptor kinase V.2</fullName>
    </submittedName>
</protein>
<keyword evidence="1 7" id="KW-0723">Serine/threonine-protein kinase</keyword>
<feature type="domain" description="Protein kinase" evidence="9">
    <location>
        <begin position="199"/>
        <end position="441"/>
    </location>
</feature>
<feature type="compositionally biased region" description="Basic and acidic residues" evidence="8">
    <location>
        <begin position="84"/>
        <end position="105"/>
    </location>
</feature>
<feature type="binding site" evidence="6">
    <location>
        <position position="228"/>
    </location>
    <ligand>
        <name>ATP</name>
        <dbReference type="ChEBI" id="CHEBI:30616"/>
    </ligand>
</feature>
<evidence type="ECO:0000256" key="3">
    <source>
        <dbReference type="ARBA" id="ARBA00022741"/>
    </source>
</evidence>
<dbReference type="GO" id="GO:0005524">
    <property type="term" value="F:ATP binding"/>
    <property type="evidence" value="ECO:0007669"/>
    <property type="project" value="UniProtKB-UniRule"/>
</dbReference>
<name>A0A5B7FPD0_PORTR</name>
<evidence type="ECO:0000259" key="9">
    <source>
        <dbReference type="PROSITE" id="PS50011"/>
    </source>
</evidence>
<dbReference type="InterPro" id="IPR008271">
    <property type="entry name" value="Ser/Thr_kinase_AS"/>
</dbReference>
<keyword evidence="5 6" id="KW-0067">ATP-binding</keyword>
<dbReference type="GO" id="GO:0030246">
    <property type="term" value="F:carbohydrate binding"/>
    <property type="evidence" value="ECO:0007669"/>
    <property type="project" value="UniProtKB-KW"/>
</dbReference>
<dbReference type="Pfam" id="PF07714">
    <property type="entry name" value="PK_Tyr_Ser-Thr"/>
    <property type="match status" value="1"/>
</dbReference>
<evidence type="ECO:0000256" key="4">
    <source>
        <dbReference type="ARBA" id="ARBA00022777"/>
    </source>
</evidence>
<dbReference type="SMART" id="SM00220">
    <property type="entry name" value="S_TKc"/>
    <property type="match status" value="1"/>
</dbReference>
<keyword evidence="10" id="KW-0430">Lectin</keyword>
<evidence type="ECO:0000256" key="6">
    <source>
        <dbReference type="PROSITE-ProRule" id="PRU10141"/>
    </source>
</evidence>
<dbReference type="CDD" id="cd00180">
    <property type="entry name" value="PKc"/>
    <property type="match status" value="1"/>
</dbReference>
<proteinExistence type="inferred from homology"/>
<feature type="region of interest" description="Disordered" evidence="8">
    <location>
        <begin position="122"/>
        <end position="174"/>
    </location>
</feature>
<dbReference type="PROSITE" id="PS50011">
    <property type="entry name" value="PROTEIN_KINASE_DOM"/>
    <property type="match status" value="1"/>
</dbReference>
<dbReference type="PROSITE" id="PS00107">
    <property type="entry name" value="PROTEIN_KINASE_ATP"/>
    <property type="match status" value="1"/>
</dbReference>
<dbReference type="PROSITE" id="PS00108">
    <property type="entry name" value="PROTEIN_KINASE_ST"/>
    <property type="match status" value="1"/>
</dbReference>
<reference evidence="10 11" key="1">
    <citation type="submission" date="2019-05" db="EMBL/GenBank/DDBJ databases">
        <title>Another draft genome of Portunus trituberculatus and its Hox gene families provides insights of decapod evolution.</title>
        <authorList>
            <person name="Jeong J.-H."/>
            <person name="Song I."/>
            <person name="Kim S."/>
            <person name="Choi T."/>
            <person name="Kim D."/>
            <person name="Ryu S."/>
            <person name="Kim W."/>
        </authorList>
    </citation>
    <scope>NUCLEOTIDE SEQUENCE [LARGE SCALE GENOMIC DNA]</scope>
    <source>
        <tissue evidence="10">Muscle</tissue>
    </source>
</reference>
<dbReference type="GO" id="GO:0004674">
    <property type="term" value="F:protein serine/threonine kinase activity"/>
    <property type="evidence" value="ECO:0007669"/>
    <property type="project" value="UniProtKB-KW"/>
</dbReference>
<evidence type="ECO:0000256" key="8">
    <source>
        <dbReference type="SAM" id="MobiDB-lite"/>
    </source>
</evidence>
<keyword evidence="10" id="KW-0675">Receptor</keyword>
<organism evidence="10 11">
    <name type="scientific">Portunus trituberculatus</name>
    <name type="common">Swimming crab</name>
    <name type="synonym">Neptunus trituberculatus</name>
    <dbReference type="NCBI Taxonomy" id="210409"/>
    <lineage>
        <taxon>Eukaryota</taxon>
        <taxon>Metazoa</taxon>
        <taxon>Ecdysozoa</taxon>
        <taxon>Arthropoda</taxon>
        <taxon>Crustacea</taxon>
        <taxon>Multicrustacea</taxon>
        <taxon>Malacostraca</taxon>
        <taxon>Eumalacostraca</taxon>
        <taxon>Eucarida</taxon>
        <taxon>Decapoda</taxon>
        <taxon>Pleocyemata</taxon>
        <taxon>Brachyura</taxon>
        <taxon>Eubrachyura</taxon>
        <taxon>Portunoidea</taxon>
        <taxon>Portunidae</taxon>
        <taxon>Portuninae</taxon>
        <taxon>Portunus</taxon>
    </lineage>
</organism>
<keyword evidence="2" id="KW-0808">Transferase</keyword>
<dbReference type="InterPro" id="IPR011009">
    <property type="entry name" value="Kinase-like_dom_sf"/>
</dbReference>
<dbReference type="Proteomes" id="UP000324222">
    <property type="component" value="Unassembled WGS sequence"/>
</dbReference>
<evidence type="ECO:0000313" key="10">
    <source>
        <dbReference type="EMBL" id="MPC46768.1"/>
    </source>
</evidence>
<keyword evidence="3 6" id="KW-0547">Nucleotide-binding</keyword>
<sequence>MVGVAGAAGDKGKTRTLCSPSVLLGVHGMIGSGGIISIPVASEHDNPRRQKGIHVLKGVRYSNDRITGASEECTEELTAIAGADHPKTGREAASTRKPDDEKPSYDHCFCCKHEARLYQERQVKKDLVPSRKPAKKRRAEASPHQPKKLKKESEQRVSVQTPKRPLQQGGNTDEERARHYLAHLGVRLLKEKTVRKMISFGSQDLGAGSYGSCCKGVDPYAGKELVIKTFLKDDLRSLVTETRCLQRLQGHGMQRLVGVCVETRQLVTRFAGQTAEDYFHSGTCFTQALSVILQVARAVRSVNEAGYTHNDIKDNNVCVKECPNGPKATIIDLGLAKRVGSRGFYKTDNDIAQQQRKYPWIAPELMRDSHPCSAASDVYSVAWFILHVPALRDRPVASPAMWLFMEWMMKARRPLPEQRPSLDALIPIIRQLQTEMANEKI</sequence>
<dbReference type="EMBL" id="VSRR010007371">
    <property type="protein sequence ID" value="MPC46768.1"/>
    <property type="molecule type" value="Genomic_DNA"/>
</dbReference>
<feature type="region of interest" description="Disordered" evidence="8">
    <location>
        <begin position="79"/>
        <end position="105"/>
    </location>
</feature>
<evidence type="ECO:0000256" key="7">
    <source>
        <dbReference type="RuleBase" id="RU000304"/>
    </source>
</evidence>
<dbReference type="InterPro" id="IPR001245">
    <property type="entry name" value="Ser-Thr/Tyr_kinase_cat_dom"/>
</dbReference>
<gene>
    <name evidence="10" type="primary">LECRK52</name>
    <name evidence="10" type="ORF">E2C01_040494</name>
</gene>
<comment type="caution">
    <text evidence="10">The sequence shown here is derived from an EMBL/GenBank/DDBJ whole genome shotgun (WGS) entry which is preliminary data.</text>
</comment>
<accession>A0A5B7FPD0</accession>
<evidence type="ECO:0000256" key="5">
    <source>
        <dbReference type="ARBA" id="ARBA00022840"/>
    </source>
</evidence>
<dbReference type="OrthoDB" id="6375533at2759"/>
<dbReference type="InterPro" id="IPR051681">
    <property type="entry name" value="Ser/Thr_Kinases-Pseudokinases"/>
</dbReference>
<dbReference type="PANTHER" id="PTHR44329">
    <property type="entry name" value="SERINE/THREONINE-PROTEIN KINASE TNNI3K-RELATED"/>
    <property type="match status" value="1"/>
</dbReference>
<keyword evidence="4 10" id="KW-0418">Kinase</keyword>
<keyword evidence="11" id="KW-1185">Reference proteome</keyword>
<evidence type="ECO:0000313" key="11">
    <source>
        <dbReference type="Proteomes" id="UP000324222"/>
    </source>
</evidence>
<dbReference type="InterPro" id="IPR017441">
    <property type="entry name" value="Protein_kinase_ATP_BS"/>
</dbReference>
<dbReference type="InterPro" id="IPR000719">
    <property type="entry name" value="Prot_kinase_dom"/>
</dbReference>